<dbReference type="AlphaFoldDB" id="A0AAX4PF80"/>
<evidence type="ECO:0000256" key="1">
    <source>
        <dbReference type="SAM" id="Phobius"/>
    </source>
</evidence>
<protein>
    <submittedName>
        <fullName evidence="3">Uncharacterized protein</fullName>
    </submittedName>
</protein>
<gene>
    <name evidence="3" type="ORF">HKI87_09g59700</name>
</gene>
<keyword evidence="1" id="KW-0472">Membrane</keyword>
<dbReference type="Proteomes" id="UP001472866">
    <property type="component" value="Chromosome 09"/>
</dbReference>
<keyword evidence="1" id="KW-1133">Transmembrane helix</keyword>
<dbReference type="EMBL" id="CP151509">
    <property type="protein sequence ID" value="WZN64414.1"/>
    <property type="molecule type" value="Genomic_DNA"/>
</dbReference>
<evidence type="ECO:0000313" key="3">
    <source>
        <dbReference type="EMBL" id="WZN64414.1"/>
    </source>
</evidence>
<feature type="signal peptide" evidence="2">
    <location>
        <begin position="1"/>
        <end position="17"/>
    </location>
</feature>
<keyword evidence="2" id="KW-0732">Signal</keyword>
<reference evidence="3 4" key="1">
    <citation type="submission" date="2024-03" db="EMBL/GenBank/DDBJ databases">
        <title>Complete genome sequence of the green alga Chloropicon roscoffensis RCC1871.</title>
        <authorList>
            <person name="Lemieux C."/>
            <person name="Pombert J.-F."/>
            <person name="Otis C."/>
            <person name="Turmel M."/>
        </authorList>
    </citation>
    <scope>NUCLEOTIDE SEQUENCE [LARGE SCALE GENOMIC DNA]</scope>
    <source>
        <strain evidence="3 4">RCC1871</strain>
    </source>
</reference>
<feature type="transmembrane region" description="Helical" evidence="1">
    <location>
        <begin position="33"/>
        <end position="55"/>
    </location>
</feature>
<sequence>MVLFLLFFMLIFSTVMRMMLEKESHLRFFRKMQGVSACLSFLALVSPFLLPYLYLCYKEVMLENHHHNRGTRLGIAFSLTLRRAQRTAKTLRLQVENKIRAMRGLSPKELPSRYKLVV</sequence>
<organism evidence="3 4">
    <name type="scientific">Chloropicon roscoffensis</name>
    <dbReference type="NCBI Taxonomy" id="1461544"/>
    <lineage>
        <taxon>Eukaryota</taxon>
        <taxon>Viridiplantae</taxon>
        <taxon>Chlorophyta</taxon>
        <taxon>Chloropicophyceae</taxon>
        <taxon>Chloropicales</taxon>
        <taxon>Chloropicaceae</taxon>
        <taxon>Chloropicon</taxon>
    </lineage>
</organism>
<keyword evidence="1" id="KW-0812">Transmembrane</keyword>
<keyword evidence="4" id="KW-1185">Reference proteome</keyword>
<feature type="chain" id="PRO_5043623820" evidence="2">
    <location>
        <begin position="18"/>
        <end position="118"/>
    </location>
</feature>
<evidence type="ECO:0000313" key="4">
    <source>
        <dbReference type="Proteomes" id="UP001472866"/>
    </source>
</evidence>
<evidence type="ECO:0000256" key="2">
    <source>
        <dbReference type="SAM" id="SignalP"/>
    </source>
</evidence>
<accession>A0AAX4PF80</accession>
<proteinExistence type="predicted"/>
<name>A0AAX4PF80_9CHLO</name>